<organism evidence="5 6">
    <name type="scientific">Vibrio sinensis</name>
    <dbReference type="NCBI Taxonomy" id="2302434"/>
    <lineage>
        <taxon>Bacteria</taxon>
        <taxon>Pseudomonadati</taxon>
        <taxon>Pseudomonadota</taxon>
        <taxon>Gammaproteobacteria</taxon>
        <taxon>Vibrionales</taxon>
        <taxon>Vibrionaceae</taxon>
        <taxon>Vibrio</taxon>
    </lineage>
</organism>
<evidence type="ECO:0000256" key="3">
    <source>
        <dbReference type="ARBA" id="ARBA00023163"/>
    </source>
</evidence>
<protein>
    <submittedName>
        <fullName evidence="5">GntR family transcriptional regulator</fullName>
    </submittedName>
</protein>
<dbReference type="FunFam" id="1.10.10.10:FF:000079">
    <property type="entry name" value="GntR family transcriptional regulator"/>
    <property type="match status" value="1"/>
</dbReference>
<dbReference type="SMART" id="SM00866">
    <property type="entry name" value="UTRA"/>
    <property type="match status" value="1"/>
</dbReference>
<dbReference type="AlphaFoldDB" id="A0A3A6Q5G6"/>
<dbReference type="InterPro" id="IPR036388">
    <property type="entry name" value="WH-like_DNA-bd_sf"/>
</dbReference>
<evidence type="ECO:0000256" key="1">
    <source>
        <dbReference type="ARBA" id="ARBA00023015"/>
    </source>
</evidence>
<accession>A0A3A6Q5G6</accession>
<name>A0A3A6Q5G6_9VIBR</name>
<keyword evidence="1" id="KW-0805">Transcription regulation</keyword>
<dbReference type="InterPro" id="IPR000524">
    <property type="entry name" value="Tscrpt_reg_HTH_GntR"/>
</dbReference>
<dbReference type="GO" id="GO:0045892">
    <property type="term" value="P:negative regulation of DNA-templated transcription"/>
    <property type="evidence" value="ECO:0007669"/>
    <property type="project" value="TreeGrafter"/>
</dbReference>
<gene>
    <name evidence="5" type="ORF">DZ860_21795</name>
</gene>
<dbReference type="InterPro" id="IPR011663">
    <property type="entry name" value="UTRA"/>
</dbReference>
<dbReference type="SUPFAM" id="SSF64288">
    <property type="entry name" value="Chorismate lyase-like"/>
    <property type="match status" value="1"/>
</dbReference>
<dbReference type="Gene3D" id="1.10.10.10">
    <property type="entry name" value="Winged helix-like DNA-binding domain superfamily/Winged helix DNA-binding domain"/>
    <property type="match status" value="1"/>
</dbReference>
<dbReference type="EMBL" id="QVMU01000035">
    <property type="protein sequence ID" value="RJX65318.1"/>
    <property type="molecule type" value="Genomic_DNA"/>
</dbReference>
<dbReference type="InterPro" id="IPR036390">
    <property type="entry name" value="WH_DNA-bd_sf"/>
</dbReference>
<dbReference type="Gene3D" id="3.40.1410.10">
    <property type="entry name" value="Chorismate lyase-like"/>
    <property type="match status" value="1"/>
</dbReference>
<dbReference type="Proteomes" id="UP000273252">
    <property type="component" value="Unassembled WGS sequence"/>
</dbReference>
<dbReference type="OrthoDB" id="9808698at2"/>
<dbReference type="PANTHER" id="PTHR44846:SF1">
    <property type="entry name" value="MANNOSYL-D-GLYCERATE TRANSPORT_METABOLISM SYSTEM REPRESSOR MNGR-RELATED"/>
    <property type="match status" value="1"/>
</dbReference>
<sequence>MIDKHSHVPIYLQIERILTEQISQGILNPGDPIPSETGLAEQYQVSRMTARKAVDYLVRQGVVERQRGRGTFICHPTQELKMALPLDSHFAFSEVASKLNFPINNKVIHLEKVAAPDHVANELGIEPGTQVWYMKRLRLVGEVPFVFECSYMQAEPLFADLTIEDLNRSKYQYLLSKGQSVKGSKKQIKAELPSEEVRVLLGLKRDEPVLFARSIGLLASGVPFEISDIYYNQEHYTFTLNATR</sequence>
<proteinExistence type="predicted"/>
<dbReference type="SUPFAM" id="SSF46785">
    <property type="entry name" value="Winged helix' DNA-binding domain"/>
    <property type="match status" value="1"/>
</dbReference>
<keyword evidence="3" id="KW-0804">Transcription</keyword>
<evidence type="ECO:0000256" key="2">
    <source>
        <dbReference type="ARBA" id="ARBA00023125"/>
    </source>
</evidence>
<reference evidence="5 6" key="1">
    <citation type="submission" date="2018-08" db="EMBL/GenBank/DDBJ databases">
        <title>Vibrio isolated from the Eastern China Marginal Seas.</title>
        <authorList>
            <person name="Li Y."/>
        </authorList>
    </citation>
    <scope>NUCLEOTIDE SEQUENCE [LARGE SCALE GENOMIC DNA]</scope>
    <source>
        <strain evidence="5 6">BEI233</strain>
    </source>
</reference>
<dbReference type="InterPro" id="IPR050679">
    <property type="entry name" value="Bact_HTH_transcr_reg"/>
</dbReference>
<keyword evidence="6" id="KW-1185">Reference proteome</keyword>
<dbReference type="PROSITE" id="PS50949">
    <property type="entry name" value="HTH_GNTR"/>
    <property type="match status" value="1"/>
</dbReference>
<comment type="caution">
    <text evidence="5">The sequence shown here is derived from an EMBL/GenBank/DDBJ whole genome shotgun (WGS) entry which is preliminary data.</text>
</comment>
<dbReference type="Pfam" id="PF00392">
    <property type="entry name" value="GntR"/>
    <property type="match status" value="1"/>
</dbReference>
<dbReference type="PANTHER" id="PTHR44846">
    <property type="entry name" value="MANNOSYL-D-GLYCERATE TRANSPORT/METABOLISM SYSTEM REPRESSOR MNGR-RELATED"/>
    <property type="match status" value="1"/>
</dbReference>
<dbReference type="RefSeq" id="WP_120035222.1">
    <property type="nucleotide sequence ID" value="NZ_QVMU01000035.1"/>
</dbReference>
<keyword evidence="2" id="KW-0238">DNA-binding</keyword>
<evidence type="ECO:0000313" key="5">
    <source>
        <dbReference type="EMBL" id="RJX65318.1"/>
    </source>
</evidence>
<evidence type="ECO:0000259" key="4">
    <source>
        <dbReference type="PROSITE" id="PS50949"/>
    </source>
</evidence>
<dbReference type="InterPro" id="IPR028978">
    <property type="entry name" value="Chorismate_lyase_/UTRA_dom_sf"/>
</dbReference>
<evidence type="ECO:0000313" key="6">
    <source>
        <dbReference type="Proteomes" id="UP000273252"/>
    </source>
</evidence>
<dbReference type="GO" id="GO:0003700">
    <property type="term" value="F:DNA-binding transcription factor activity"/>
    <property type="evidence" value="ECO:0007669"/>
    <property type="project" value="InterPro"/>
</dbReference>
<dbReference type="CDD" id="cd07377">
    <property type="entry name" value="WHTH_GntR"/>
    <property type="match status" value="1"/>
</dbReference>
<dbReference type="PRINTS" id="PR00035">
    <property type="entry name" value="HTHGNTR"/>
</dbReference>
<feature type="domain" description="HTH gntR-type" evidence="4">
    <location>
        <begin position="8"/>
        <end position="76"/>
    </location>
</feature>
<dbReference type="SMART" id="SM00345">
    <property type="entry name" value="HTH_GNTR"/>
    <property type="match status" value="1"/>
</dbReference>
<dbReference type="Pfam" id="PF07702">
    <property type="entry name" value="UTRA"/>
    <property type="match status" value="1"/>
</dbReference>
<dbReference type="GO" id="GO:0003677">
    <property type="term" value="F:DNA binding"/>
    <property type="evidence" value="ECO:0007669"/>
    <property type="project" value="UniProtKB-KW"/>
</dbReference>